<proteinExistence type="predicted"/>
<keyword evidence="1" id="KW-0812">Transmembrane</keyword>
<dbReference type="GeneID" id="36398076"/>
<accession>A0A0P1A772</accession>
<dbReference type="RefSeq" id="XP_024572841.1">
    <property type="nucleotide sequence ID" value="XM_024721189.1"/>
</dbReference>
<dbReference type="AlphaFoldDB" id="A0A0P1A772"/>
<keyword evidence="3" id="KW-1185">Reference proteome</keyword>
<dbReference type="EMBL" id="CCYD01000207">
    <property type="protein sequence ID" value="CEG36472.1"/>
    <property type="molecule type" value="Genomic_DNA"/>
</dbReference>
<dbReference type="Proteomes" id="UP000054928">
    <property type="component" value="Unassembled WGS sequence"/>
</dbReference>
<keyword evidence="1" id="KW-1133">Transmembrane helix</keyword>
<organism evidence="2 3">
    <name type="scientific">Plasmopara halstedii</name>
    <name type="common">Downy mildew of sunflower</name>
    <dbReference type="NCBI Taxonomy" id="4781"/>
    <lineage>
        <taxon>Eukaryota</taxon>
        <taxon>Sar</taxon>
        <taxon>Stramenopiles</taxon>
        <taxon>Oomycota</taxon>
        <taxon>Peronosporomycetes</taxon>
        <taxon>Peronosporales</taxon>
        <taxon>Peronosporaceae</taxon>
        <taxon>Plasmopara</taxon>
    </lineage>
</organism>
<protein>
    <submittedName>
        <fullName evidence="2">Uncharacterized protein</fullName>
    </submittedName>
</protein>
<keyword evidence="1" id="KW-0472">Membrane</keyword>
<feature type="transmembrane region" description="Helical" evidence="1">
    <location>
        <begin position="20"/>
        <end position="40"/>
    </location>
</feature>
<evidence type="ECO:0000313" key="3">
    <source>
        <dbReference type="Proteomes" id="UP000054928"/>
    </source>
</evidence>
<evidence type="ECO:0000256" key="1">
    <source>
        <dbReference type="SAM" id="Phobius"/>
    </source>
</evidence>
<evidence type="ECO:0000313" key="2">
    <source>
        <dbReference type="EMBL" id="CEG36472.1"/>
    </source>
</evidence>
<sequence length="53" mass="5648">MNVKRCVNTWIVKSSVFHTLTLVVTDSTLSVAFFAALCALKNAACLTDAMGIA</sequence>
<reference evidence="3" key="1">
    <citation type="submission" date="2014-09" db="EMBL/GenBank/DDBJ databases">
        <authorList>
            <person name="Sharma Rahul"/>
            <person name="Thines Marco"/>
        </authorList>
    </citation>
    <scope>NUCLEOTIDE SEQUENCE [LARGE SCALE GENOMIC DNA]</scope>
</reference>
<name>A0A0P1A772_PLAHL</name>